<dbReference type="SMART" id="SM00239">
    <property type="entry name" value="C2"/>
    <property type="match status" value="1"/>
</dbReference>
<dbReference type="PRINTS" id="PR00399">
    <property type="entry name" value="SYNAPTOTAGMN"/>
</dbReference>
<dbReference type="CDD" id="cd06714">
    <property type="entry name" value="PDZ_RIM-like"/>
    <property type="match status" value="1"/>
</dbReference>
<dbReference type="InterPro" id="IPR001478">
    <property type="entry name" value="PDZ"/>
</dbReference>
<comment type="caution">
    <text evidence="7">The sequence shown here is derived from an EMBL/GenBank/DDBJ whole genome shotgun (WGS) entry which is preliminary data.</text>
</comment>
<dbReference type="InterPro" id="IPR000008">
    <property type="entry name" value="C2_dom"/>
</dbReference>
<keyword evidence="8" id="KW-1185">Reference proteome</keyword>
<dbReference type="PANTHER" id="PTHR12157:SF21">
    <property type="entry name" value="RAB3 INTERACTING MOLECULE, ISOFORM F"/>
    <property type="match status" value="1"/>
</dbReference>
<dbReference type="SMART" id="SM00228">
    <property type="entry name" value="PDZ"/>
    <property type="match status" value="1"/>
</dbReference>
<proteinExistence type="predicted"/>
<comment type="subcellular location">
    <subcellularLocation>
        <location evidence="3">Synapse</location>
    </subcellularLocation>
</comment>
<feature type="non-terminal residue" evidence="7">
    <location>
        <position position="1"/>
    </location>
</feature>
<keyword evidence="2" id="KW-0770">Synapse</keyword>
<dbReference type="GO" id="GO:0006887">
    <property type="term" value="P:exocytosis"/>
    <property type="evidence" value="ECO:0007669"/>
    <property type="project" value="InterPro"/>
</dbReference>
<dbReference type="Gene3D" id="2.60.40.150">
    <property type="entry name" value="C2 domain"/>
    <property type="match status" value="1"/>
</dbReference>
<dbReference type="InterPro" id="IPR036034">
    <property type="entry name" value="PDZ_sf"/>
</dbReference>
<dbReference type="Proteomes" id="UP001177023">
    <property type="component" value="Unassembled WGS sequence"/>
</dbReference>
<dbReference type="GO" id="GO:0045202">
    <property type="term" value="C:synapse"/>
    <property type="evidence" value="ECO:0007669"/>
    <property type="project" value="UniProtKB-SubCell"/>
</dbReference>
<evidence type="ECO:0000256" key="1">
    <source>
        <dbReference type="ARBA" id="ARBA00022737"/>
    </source>
</evidence>
<feature type="domain" description="C2" evidence="5">
    <location>
        <begin position="257"/>
        <end position="381"/>
    </location>
</feature>
<dbReference type="SUPFAM" id="SSF49562">
    <property type="entry name" value="C2 domain (Calcium/lipid-binding domain, CaLB)"/>
    <property type="match status" value="1"/>
</dbReference>
<gene>
    <name evidence="7" type="ORF">MSPICULIGERA_LOCUS25438</name>
</gene>
<evidence type="ECO:0000259" key="6">
    <source>
        <dbReference type="PROSITE" id="PS50106"/>
    </source>
</evidence>
<dbReference type="InterPro" id="IPR035892">
    <property type="entry name" value="C2_domain_sf"/>
</dbReference>
<accession>A0AA36DIN2</accession>
<dbReference type="SUPFAM" id="SSF50156">
    <property type="entry name" value="PDZ domain-like"/>
    <property type="match status" value="1"/>
</dbReference>
<dbReference type="InterPro" id="IPR039032">
    <property type="entry name" value="Rim-like"/>
</dbReference>
<feature type="domain" description="PDZ" evidence="6">
    <location>
        <begin position="45"/>
        <end position="136"/>
    </location>
</feature>
<evidence type="ECO:0000259" key="5">
    <source>
        <dbReference type="PROSITE" id="PS50004"/>
    </source>
</evidence>
<organism evidence="7 8">
    <name type="scientific">Mesorhabditis spiculigera</name>
    <dbReference type="NCBI Taxonomy" id="96644"/>
    <lineage>
        <taxon>Eukaryota</taxon>
        <taxon>Metazoa</taxon>
        <taxon>Ecdysozoa</taxon>
        <taxon>Nematoda</taxon>
        <taxon>Chromadorea</taxon>
        <taxon>Rhabditida</taxon>
        <taxon>Rhabditina</taxon>
        <taxon>Rhabditomorpha</taxon>
        <taxon>Rhabditoidea</taxon>
        <taxon>Rhabditidae</taxon>
        <taxon>Mesorhabditinae</taxon>
        <taxon>Mesorhabditis</taxon>
    </lineage>
</organism>
<dbReference type="AlphaFoldDB" id="A0AA36DIN2"/>
<evidence type="ECO:0000256" key="3">
    <source>
        <dbReference type="ARBA" id="ARBA00034103"/>
    </source>
</evidence>
<feature type="compositionally biased region" description="Low complexity" evidence="4">
    <location>
        <begin position="177"/>
        <end position="188"/>
    </location>
</feature>
<dbReference type="PROSITE" id="PS50106">
    <property type="entry name" value="PDZ"/>
    <property type="match status" value="1"/>
</dbReference>
<dbReference type="Pfam" id="PF00595">
    <property type="entry name" value="PDZ"/>
    <property type="match status" value="1"/>
</dbReference>
<dbReference type="Gene3D" id="2.30.42.10">
    <property type="match status" value="1"/>
</dbReference>
<reference evidence="7" key="1">
    <citation type="submission" date="2023-06" db="EMBL/GenBank/DDBJ databases">
        <authorList>
            <person name="Delattre M."/>
        </authorList>
    </citation>
    <scope>NUCLEOTIDE SEQUENCE</scope>
    <source>
        <strain evidence="7">AF72</strain>
    </source>
</reference>
<dbReference type="GO" id="GO:0016020">
    <property type="term" value="C:membrane"/>
    <property type="evidence" value="ECO:0007669"/>
    <property type="project" value="InterPro"/>
</dbReference>
<evidence type="ECO:0000256" key="2">
    <source>
        <dbReference type="ARBA" id="ARBA00023018"/>
    </source>
</evidence>
<dbReference type="PROSITE" id="PS50004">
    <property type="entry name" value="C2"/>
    <property type="match status" value="1"/>
</dbReference>
<dbReference type="InterPro" id="IPR001565">
    <property type="entry name" value="Synaptotagmin"/>
</dbReference>
<evidence type="ECO:0000256" key="4">
    <source>
        <dbReference type="SAM" id="MobiDB-lite"/>
    </source>
</evidence>
<dbReference type="PANTHER" id="PTHR12157">
    <property type="entry name" value="REGULATING SYNAPTIC MEMBRANE EXOCYTOSIS PROTEIN"/>
    <property type="match status" value="1"/>
</dbReference>
<sequence length="427" mass="49278">MVLQRYVNTMRGYRSLGRPERRNMDGDPMRSARHITPPRDIHYKRILLTRRFKDHNIYNDLGLRIVGGKRMDNNELGAFVSAVDSSRRAQTLGEVKEGDRVMEWNGVLLTGRTFEEVERIVNASRGEVELIIKTPCTVNCNHGQQQPYEKERLYEAVPHRDHSPEAAPPVPTHKSTNGRVNGLNNNNVQTTPQFPLELPWNEGTAVQMHQQLPHALPPLPSQQMQQQHQQVHHQQYMPLNRHGQGQHVQQGQQMMDNLGHLEVALEYERATSRLIVRILSARGLPMRDGQRANPLPNPFVKIYLLPGRKVSHKRRTRFVPSSTEPEWNQIVEYDVPSTALHAHYLEFSLWDYDRFTENNTMGQVVISMAERGILSGQPRWYPLQPCERTSFSRHQMNIPVDRVRMASHQPSYQYNPTVLDIGYPAIS</sequence>
<name>A0AA36DIN2_9BILA</name>
<dbReference type="GO" id="GO:0031267">
    <property type="term" value="F:small GTPase binding"/>
    <property type="evidence" value="ECO:0007669"/>
    <property type="project" value="InterPro"/>
</dbReference>
<dbReference type="EMBL" id="CATQJA010002710">
    <property type="protein sequence ID" value="CAJ0587472.1"/>
    <property type="molecule type" value="Genomic_DNA"/>
</dbReference>
<dbReference type="Pfam" id="PF00168">
    <property type="entry name" value="C2"/>
    <property type="match status" value="1"/>
</dbReference>
<evidence type="ECO:0000313" key="7">
    <source>
        <dbReference type="EMBL" id="CAJ0587472.1"/>
    </source>
</evidence>
<evidence type="ECO:0000313" key="8">
    <source>
        <dbReference type="Proteomes" id="UP001177023"/>
    </source>
</evidence>
<feature type="region of interest" description="Disordered" evidence="4">
    <location>
        <begin position="161"/>
        <end position="191"/>
    </location>
</feature>
<protein>
    <submittedName>
        <fullName evidence="7">Uncharacterized protein</fullName>
    </submittedName>
</protein>
<keyword evidence="1" id="KW-0677">Repeat</keyword>